<dbReference type="Proteomes" id="UP000677786">
    <property type="component" value="Segment"/>
</dbReference>
<reference evidence="3" key="1">
    <citation type="submission" date="2018-09" db="EMBL/GenBank/DDBJ databases">
        <title>Diverse plant associated genomoviruses.</title>
        <authorList>
            <person name="Richet C."/>
            <person name="Kraberger S."/>
            <person name="Filloux D."/>
            <person name="Fontenele R.S."/>
            <person name="Ribeiro S.G."/>
            <person name="Martin D.P."/>
            <person name="Lamas N.S."/>
            <person name="McCarthy J."/>
            <person name="Lefeuvre P."/>
            <person name="Roumagnac P."/>
            <person name="Varsani A."/>
        </authorList>
    </citation>
    <scope>NUCLEOTIDE SEQUENCE</scope>
    <source>
        <strain evidence="2">QS36_F24</strain>
        <strain evidence="3">QS37_F24</strain>
    </source>
</reference>
<evidence type="ECO:0000313" key="2">
    <source>
        <dbReference type="EMBL" id="QCX29512.1"/>
    </source>
</evidence>
<dbReference type="EMBL" id="MH939439">
    <property type="protein sequence ID" value="QCX29514.1"/>
    <property type="molecule type" value="Genomic_DNA"/>
</dbReference>
<organism evidence="3">
    <name type="scientific">Plant associated genomovirus 3</name>
    <dbReference type="NCBI Taxonomy" id="2584397"/>
    <lineage>
        <taxon>Viruses</taxon>
        <taxon>Monodnaviria</taxon>
        <taxon>Shotokuvirae</taxon>
        <taxon>Cressdnaviricota</taxon>
        <taxon>Repensiviricetes</taxon>
        <taxon>Geplafuvirales</taxon>
        <taxon>Genomoviridae</taxon>
        <taxon>Gemykibivirus</taxon>
        <taxon>Gemykibivirus cynas1</taxon>
    </lineage>
</organism>
<protein>
    <submittedName>
        <fullName evidence="3">Capsid protein</fullName>
    </submittedName>
</protein>
<accession>A0A4Y5QCV6</accession>
<evidence type="ECO:0000313" key="3">
    <source>
        <dbReference type="EMBL" id="QCX29514.1"/>
    </source>
</evidence>
<feature type="region of interest" description="Disordered" evidence="1">
    <location>
        <begin position="1"/>
        <end position="40"/>
    </location>
</feature>
<dbReference type="GeneID" id="80536042"/>
<evidence type="ECO:0000313" key="4">
    <source>
        <dbReference type="Proteomes" id="UP000677786"/>
    </source>
</evidence>
<name>A0A4Y5QCV6_9VIRU</name>
<proteinExistence type="predicted"/>
<evidence type="ECO:0000256" key="1">
    <source>
        <dbReference type="SAM" id="MobiDB-lite"/>
    </source>
</evidence>
<sequence>MPFRVRRRATTRRSYRRRNPRPRRYGAKRVSFRRRTSRVTRRPRMKTILNKTSRKKRDILKPWTNITPATPLGGPEGPLGLIPIIPGNITAPLQVLWIPTARDSDDAAGTPGTVKEQAVRTAQTVFWRGVKETLRIETSSSVPWQWRRICFTFKGTTLFEGADTDPGTAPYFRETSNGYMRLWRGVDSPQLGTLNDYVFKGSALADWSSVITAQTDPLRVTVKYDRVRTIRSGNDSGTIRTFKMWHAMNKNLVYDEDEIGDQETSTALSVQSKAGMGDYYIMDIFSPLLGSSQNDQLAIRSDTQVYWHEK</sequence>
<dbReference type="KEGG" id="vg:80536042"/>
<dbReference type="RefSeq" id="YP_010798010.1">
    <property type="nucleotide sequence ID" value="NC_076284.1"/>
</dbReference>
<keyword evidence="4" id="KW-1185">Reference proteome</keyword>
<dbReference type="EMBL" id="MH939438">
    <property type="protein sequence ID" value="QCX29512.1"/>
    <property type="molecule type" value="Genomic_DNA"/>
</dbReference>